<comment type="caution">
    <text evidence="6">The sequence shown here is derived from an EMBL/GenBank/DDBJ whole genome shotgun (WGS) entry which is preliminary data.</text>
</comment>
<keyword evidence="2" id="KW-0378">Hydrolase</keyword>
<dbReference type="GO" id="GO:0016787">
    <property type="term" value="F:hydrolase activity"/>
    <property type="evidence" value="ECO:0007669"/>
    <property type="project" value="UniProtKB-KW"/>
</dbReference>
<dbReference type="Pfam" id="PF00580">
    <property type="entry name" value="UvrD-helicase"/>
    <property type="match status" value="1"/>
</dbReference>
<dbReference type="GO" id="GO:0000725">
    <property type="term" value="P:recombinational repair"/>
    <property type="evidence" value="ECO:0007669"/>
    <property type="project" value="TreeGrafter"/>
</dbReference>
<evidence type="ECO:0000313" key="7">
    <source>
        <dbReference type="Proteomes" id="UP000729701"/>
    </source>
</evidence>
<proteinExistence type="predicted"/>
<dbReference type="InterPro" id="IPR000212">
    <property type="entry name" value="DNA_helicase_UvrD/REP"/>
</dbReference>
<reference evidence="6" key="1">
    <citation type="submission" date="2021-05" db="EMBL/GenBank/DDBJ databases">
        <authorList>
            <person name="Pietrasiak N."/>
            <person name="Ward R."/>
            <person name="Stajich J.E."/>
            <person name="Kurbessoian T."/>
        </authorList>
    </citation>
    <scope>NUCLEOTIDE SEQUENCE</scope>
    <source>
        <strain evidence="6">GSE-NOS-MK-12-04C</strain>
    </source>
</reference>
<organism evidence="6 7">
    <name type="scientific">Cyanomargarita calcarea GSE-NOS-MK-12-04C</name>
    <dbReference type="NCBI Taxonomy" id="2839659"/>
    <lineage>
        <taxon>Bacteria</taxon>
        <taxon>Bacillati</taxon>
        <taxon>Cyanobacteriota</taxon>
        <taxon>Cyanophyceae</taxon>
        <taxon>Nostocales</taxon>
        <taxon>Cyanomargaritaceae</taxon>
        <taxon>Cyanomargarita</taxon>
    </lineage>
</organism>
<dbReference type="InterPro" id="IPR014016">
    <property type="entry name" value="UvrD-like_ATP-bd"/>
</dbReference>
<dbReference type="PANTHER" id="PTHR11070">
    <property type="entry name" value="UVRD / RECB / PCRA DNA HELICASE FAMILY MEMBER"/>
    <property type="match status" value="1"/>
</dbReference>
<dbReference type="GO" id="GO:0005524">
    <property type="term" value="F:ATP binding"/>
    <property type="evidence" value="ECO:0007669"/>
    <property type="project" value="UniProtKB-KW"/>
</dbReference>
<protein>
    <submittedName>
        <fullName evidence="6">UvrD-helicase domain-containing protein</fullName>
    </submittedName>
</protein>
<evidence type="ECO:0000256" key="2">
    <source>
        <dbReference type="ARBA" id="ARBA00022801"/>
    </source>
</evidence>
<dbReference type="SUPFAM" id="SSF52540">
    <property type="entry name" value="P-loop containing nucleoside triphosphate hydrolases"/>
    <property type="match status" value="1"/>
</dbReference>
<evidence type="ECO:0000256" key="1">
    <source>
        <dbReference type="ARBA" id="ARBA00022741"/>
    </source>
</evidence>
<name>A0A951UR52_9CYAN</name>
<dbReference type="Proteomes" id="UP000729701">
    <property type="component" value="Unassembled WGS sequence"/>
</dbReference>
<dbReference type="GO" id="GO:0003677">
    <property type="term" value="F:DNA binding"/>
    <property type="evidence" value="ECO:0007669"/>
    <property type="project" value="InterPro"/>
</dbReference>
<feature type="domain" description="UvrD-like helicase ATP-binding" evidence="5">
    <location>
        <begin position="5"/>
        <end position="63"/>
    </location>
</feature>
<gene>
    <name evidence="6" type="ORF">KME60_00075</name>
</gene>
<sequence>MFSRERVVQGIKSGIPAEKILCLTFTNRAAKEMSERLAQRYPDKFRRLTIKTFHSLCATILRMGFVLQT</sequence>
<dbReference type="EMBL" id="JAHHGZ010000001">
    <property type="protein sequence ID" value="MBW4665861.1"/>
    <property type="molecule type" value="Genomic_DNA"/>
</dbReference>
<keyword evidence="3" id="KW-0347">Helicase</keyword>
<evidence type="ECO:0000256" key="4">
    <source>
        <dbReference type="ARBA" id="ARBA00022840"/>
    </source>
</evidence>
<dbReference type="PANTHER" id="PTHR11070:SF2">
    <property type="entry name" value="ATP-DEPENDENT DNA HELICASE SRS2"/>
    <property type="match status" value="1"/>
</dbReference>
<keyword evidence="1" id="KW-0547">Nucleotide-binding</keyword>
<reference evidence="6" key="2">
    <citation type="journal article" date="2022" name="Microbiol. Resour. Announc.">
        <title>Metagenome Sequencing to Explore Phylogenomics of Terrestrial Cyanobacteria.</title>
        <authorList>
            <person name="Ward R.D."/>
            <person name="Stajich J.E."/>
            <person name="Johansen J.R."/>
            <person name="Huntemann M."/>
            <person name="Clum A."/>
            <person name="Foster B."/>
            <person name="Foster B."/>
            <person name="Roux S."/>
            <person name="Palaniappan K."/>
            <person name="Varghese N."/>
            <person name="Mukherjee S."/>
            <person name="Reddy T.B.K."/>
            <person name="Daum C."/>
            <person name="Copeland A."/>
            <person name="Chen I.A."/>
            <person name="Ivanova N.N."/>
            <person name="Kyrpides N.C."/>
            <person name="Shapiro N."/>
            <person name="Eloe-Fadrosh E.A."/>
            <person name="Pietrasiak N."/>
        </authorList>
    </citation>
    <scope>NUCLEOTIDE SEQUENCE</scope>
    <source>
        <strain evidence="6">GSE-NOS-MK-12-04C</strain>
    </source>
</reference>
<evidence type="ECO:0000256" key="3">
    <source>
        <dbReference type="ARBA" id="ARBA00022806"/>
    </source>
</evidence>
<dbReference type="GO" id="GO:0043138">
    <property type="term" value="F:3'-5' DNA helicase activity"/>
    <property type="evidence" value="ECO:0007669"/>
    <property type="project" value="TreeGrafter"/>
</dbReference>
<dbReference type="InterPro" id="IPR027417">
    <property type="entry name" value="P-loop_NTPase"/>
</dbReference>
<dbReference type="AlphaFoldDB" id="A0A951UR52"/>
<keyword evidence="4" id="KW-0067">ATP-binding</keyword>
<accession>A0A951UR52</accession>
<dbReference type="Gene3D" id="3.40.50.300">
    <property type="entry name" value="P-loop containing nucleotide triphosphate hydrolases"/>
    <property type="match status" value="1"/>
</dbReference>
<evidence type="ECO:0000259" key="5">
    <source>
        <dbReference type="Pfam" id="PF00580"/>
    </source>
</evidence>
<evidence type="ECO:0000313" key="6">
    <source>
        <dbReference type="EMBL" id="MBW4665861.1"/>
    </source>
</evidence>